<name>A0A9W4XC18_9GLOM</name>
<comment type="caution">
    <text evidence="1">The sequence shown here is derived from an EMBL/GenBank/DDBJ whole genome shotgun (WGS) entry which is preliminary data.</text>
</comment>
<accession>A0A9W4XC18</accession>
<keyword evidence="2" id="KW-1185">Reference proteome</keyword>
<protein>
    <submittedName>
        <fullName evidence="1">7253_t:CDS:1</fullName>
    </submittedName>
</protein>
<reference evidence="1" key="1">
    <citation type="submission" date="2022-08" db="EMBL/GenBank/DDBJ databases">
        <authorList>
            <person name="Kallberg Y."/>
            <person name="Tangrot J."/>
            <person name="Rosling A."/>
        </authorList>
    </citation>
    <scope>NUCLEOTIDE SEQUENCE</scope>
    <source>
        <strain evidence="1">Wild A</strain>
    </source>
</reference>
<evidence type="ECO:0000313" key="2">
    <source>
        <dbReference type="Proteomes" id="UP001153678"/>
    </source>
</evidence>
<dbReference type="Proteomes" id="UP001153678">
    <property type="component" value="Unassembled WGS sequence"/>
</dbReference>
<dbReference type="AlphaFoldDB" id="A0A9W4XC18"/>
<proteinExistence type="predicted"/>
<feature type="non-terminal residue" evidence="1">
    <location>
        <position position="49"/>
    </location>
</feature>
<gene>
    <name evidence="1" type="ORF">FWILDA_LOCUS19672</name>
</gene>
<sequence length="49" mass="5744">SAKALDMSKLRADITWNNRSKSEELEEEDLFNLEEDLNHLEEFGKYLDG</sequence>
<dbReference type="EMBL" id="CAMKVN010025016">
    <property type="protein sequence ID" value="CAI2200648.1"/>
    <property type="molecule type" value="Genomic_DNA"/>
</dbReference>
<organism evidence="1 2">
    <name type="scientific">Funneliformis geosporum</name>
    <dbReference type="NCBI Taxonomy" id="1117311"/>
    <lineage>
        <taxon>Eukaryota</taxon>
        <taxon>Fungi</taxon>
        <taxon>Fungi incertae sedis</taxon>
        <taxon>Mucoromycota</taxon>
        <taxon>Glomeromycotina</taxon>
        <taxon>Glomeromycetes</taxon>
        <taxon>Glomerales</taxon>
        <taxon>Glomeraceae</taxon>
        <taxon>Funneliformis</taxon>
    </lineage>
</organism>
<evidence type="ECO:0000313" key="1">
    <source>
        <dbReference type="EMBL" id="CAI2200648.1"/>
    </source>
</evidence>
<feature type="non-terminal residue" evidence="1">
    <location>
        <position position="1"/>
    </location>
</feature>